<protein>
    <recommendedName>
        <fullName evidence="3">JAB domain-containing protein</fullName>
    </recommendedName>
</protein>
<sequence length="83" mass="9703">MFDLTLEHYDWLRFRAAQASPFEVCGFIMRDGSITEIRNVAENPYDTFTMDLRQISRHVDVERIAAIWHTHPGGDIRDPARLI</sequence>
<gene>
    <name evidence="1" type="ORF">AWC19_04840</name>
</gene>
<dbReference type="EMBL" id="LQPJ01000086">
    <property type="protein sequence ID" value="ORW26207.1"/>
    <property type="molecule type" value="Genomic_DNA"/>
</dbReference>
<dbReference type="Proteomes" id="UP000193529">
    <property type="component" value="Unassembled WGS sequence"/>
</dbReference>
<name>A0A1X1ZS70_9MYCO</name>
<evidence type="ECO:0000313" key="1">
    <source>
        <dbReference type="EMBL" id="ORW26207.1"/>
    </source>
</evidence>
<keyword evidence="2" id="KW-1185">Reference proteome</keyword>
<dbReference type="Gene3D" id="3.40.140.10">
    <property type="entry name" value="Cytidine Deaminase, domain 2"/>
    <property type="match status" value="1"/>
</dbReference>
<dbReference type="AlphaFoldDB" id="A0A1X1ZS70"/>
<reference evidence="1 2" key="1">
    <citation type="submission" date="2016-01" db="EMBL/GenBank/DDBJ databases">
        <title>The new phylogeny of the genus Mycobacterium.</title>
        <authorList>
            <person name="Tarcisio F."/>
            <person name="Conor M."/>
            <person name="Antonella G."/>
            <person name="Elisabetta G."/>
            <person name="Giulia F.S."/>
            <person name="Sara T."/>
            <person name="Anna F."/>
            <person name="Clotilde B."/>
            <person name="Roberto B."/>
            <person name="Veronica D.S."/>
            <person name="Fabio R."/>
            <person name="Monica P."/>
            <person name="Olivier J."/>
            <person name="Enrico T."/>
            <person name="Nicola S."/>
        </authorList>
    </citation>
    <scope>NUCLEOTIDE SEQUENCE [LARGE SCALE GENOMIC DNA]</scope>
    <source>
        <strain evidence="1 2">DSM 44572</strain>
    </source>
</reference>
<evidence type="ECO:0000313" key="2">
    <source>
        <dbReference type="Proteomes" id="UP000193529"/>
    </source>
</evidence>
<accession>A0A1X1ZS70</accession>
<dbReference type="OrthoDB" id="3196553at2"/>
<organism evidence="1 2">
    <name type="scientific">Mycobacterium palustre</name>
    <dbReference type="NCBI Taxonomy" id="153971"/>
    <lineage>
        <taxon>Bacteria</taxon>
        <taxon>Bacillati</taxon>
        <taxon>Actinomycetota</taxon>
        <taxon>Actinomycetes</taxon>
        <taxon>Mycobacteriales</taxon>
        <taxon>Mycobacteriaceae</taxon>
        <taxon>Mycobacterium</taxon>
        <taxon>Mycobacterium simiae complex</taxon>
    </lineage>
</organism>
<dbReference type="RefSeq" id="WP_085077758.1">
    <property type="nucleotide sequence ID" value="NZ_JACKRZ010000139.1"/>
</dbReference>
<evidence type="ECO:0008006" key="3">
    <source>
        <dbReference type="Google" id="ProtNLM"/>
    </source>
</evidence>
<comment type="caution">
    <text evidence="1">The sequence shown here is derived from an EMBL/GenBank/DDBJ whole genome shotgun (WGS) entry which is preliminary data.</text>
</comment>
<proteinExistence type="predicted"/>
<dbReference type="SUPFAM" id="SSF102712">
    <property type="entry name" value="JAB1/MPN domain"/>
    <property type="match status" value="1"/>
</dbReference>